<dbReference type="Proteomes" id="UP000664545">
    <property type="component" value="Unassembled WGS sequence"/>
</dbReference>
<organism evidence="9 10">
    <name type="scientific">Clostridium aminobutyricum</name>
    <dbReference type="NCBI Taxonomy" id="33953"/>
    <lineage>
        <taxon>Bacteria</taxon>
        <taxon>Bacillati</taxon>
        <taxon>Bacillota</taxon>
        <taxon>Clostridia</taxon>
        <taxon>Eubacteriales</taxon>
        <taxon>Clostridiaceae</taxon>
        <taxon>Clostridium</taxon>
    </lineage>
</organism>
<evidence type="ECO:0000256" key="5">
    <source>
        <dbReference type="ARBA" id="ARBA00022989"/>
    </source>
</evidence>
<keyword evidence="6 7" id="KW-0472">Membrane</keyword>
<dbReference type="PANTHER" id="PTHR13285">
    <property type="entry name" value="ACYLTRANSFERASE"/>
    <property type="match status" value="1"/>
</dbReference>
<dbReference type="InterPro" id="IPR028362">
    <property type="entry name" value="AlgI"/>
</dbReference>
<keyword evidence="10" id="KW-1185">Reference proteome</keyword>
<evidence type="ECO:0000256" key="6">
    <source>
        <dbReference type="ARBA" id="ARBA00023136"/>
    </source>
</evidence>
<dbReference type="Pfam" id="PF03062">
    <property type="entry name" value="MBOAT"/>
    <property type="match status" value="1"/>
</dbReference>
<dbReference type="GO" id="GO:0016746">
    <property type="term" value="F:acyltransferase activity"/>
    <property type="evidence" value="ECO:0007669"/>
    <property type="project" value="UniProtKB-KW"/>
</dbReference>
<gene>
    <name evidence="9" type="ORF">JYB65_14330</name>
</gene>
<evidence type="ECO:0000256" key="8">
    <source>
        <dbReference type="SAM" id="Phobius"/>
    </source>
</evidence>
<protein>
    <submittedName>
        <fullName evidence="9">MBOAT family protein</fullName>
    </submittedName>
</protein>
<comment type="similarity">
    <text evidence="2 7">Belongs to the membrane-bound acyltransferase family.</text>
</comment>
<reference evidence="9" key="1">
    <citation type="submission" date="2021-02" db="EMBL/GenBank/DDBJ databases">
        <title>Abyssanaerobacter marinus gen.nov., sp., nov, anaerobic bacterium isolated from the Onnuri vent field of Indian Ocean and suggestion of Mogibacteriaceae fam. nov., and proposal of reclassification of ambiguous this family's genus member.</title>
        <authorList>
            <person name="Kim Y.J."/>
            <person name="Yang J.-A."/>
        </authorList>
    </citation>
    <scope>NUCLEOTIDE SEQUENCE</scope>
    <source>
        <strain evidence="9">DSM 2634</strain>
    </source>
</reference>
<feature type="transmembrane region" description="Helical" evidence="8">
    <location>
        <begin position="87"/>
        <end position="106"/>
    </location>
</feature>
<comment type="caution">
    <text evidence="9">The sequence shown here is derived from an EMBL/GenBank/DDBJ whole genome shotgun (WGS) entry which is preliminary data.</text>
</comment>
<feature type="transmembrane region" description="Helical" evidence="8">
    <location>
        <begin position="46"/>
        <end position="66"/>
    </location>
</feature>
<comment type="subcellular location">
    <subcellularLocation>
        <location evidence="1">Cell membrane</location>
        <topology evidence="1">Multi-pass membrane protein</topology>
    </subcellularLocation>
</comment>
<sequence length="481" mass="54711">MVFSSISFLIYFLPISLGLYYMAPTRMKNFVLLVESLFFYAWGEPIYVLLMIFSILFNYAFGVLLAKTNDDSSISKGTLAVVENKKLILVVNIIGNLALLGFFKYADFVVHNINALAHLNLPLLNLPLPVGISFYTFQAMSYIIDLYRGKVQVQKNVIAFGTYVALFPQLIAGPIVRFESIEQQLRHREVTMEKFASGVRCFIIGLSKKVLLANNIGILWTSVSNLNAGEVSVLTAWLGAIAFTMQIYYDFSGYSDMAIGLGRMFGFEFRMNFNYPYRSKSITEFWSRWHISLSTWFKEYVYIPLGGNRKGLLRQLINIFLVWMLTGLWHGASWNFVAWGVYFAVLLILEKTFLLKFLNRFPGIVGHFYTMFFVIISWVIFSNDDLSKGLHYIQSMFGLNSAVAFDGRSLYLLANYFPLIVLLAVCATPVPKMVFLKIKNKCGPNAGAVLLIEDLAGLLLFLASIAYIVSSTYNPFLYFRF</sequence>
<dbReference type="InterPro" id="IPR024194">
    <property type="entry name" value="Ac/AlaTfrase_AlgI/DltB"/>
</dbReference>
<feature type="transmembrane region" description="Helical" evidence="8">
    <location>
        <begin position="336"/>
        <end position="354"/>
    </location>
</feature>
<evidence type="ECO:0000256" key="4">
    <source>
        <dbReference type="ARBA" id="ARBA00022692"/>
    </source>
</evidence>
<evidence type="ECO:0000313" key="10">
    <source>
        <dbReference type="Proteomes" id="UP000664545"/>
    </source>
</evidence>
<dbReference type="GO" id="GO:0005886">
    <property type="term" value="C:plasma membrane"/>
    <property type="evidence" value="ECO:0007669"/>
    <property type="project" value="UniProtKB-SubCell"/>
</dbReference>
<dbReference type="RefSeq" id="WP_206583383.1">
    <property type="nucleotide sequence ID" value="NZ_JAFJZZ010000011.1"/>
</dbReference>
<feature type="transmembrane region" description="Helical" evidence="8">
    <location>
        <begin position="231"/>
        <end position="249"/>
    </location>
</feature>
<feature type="transmembrane region" description="Helical" evidence="8">
    <location>
        <begin position="448"/>
        <end position="469"/>
    </location>
</feature>
<dbReference type="PIRSF" id="PIRSF016636">
    <property type="entry name" value="AlgI_DltB"/>
    <property type="match status" value="1"/>
</dbReference>
<accession>A0A939DB12</accession>
<keyword evidence="4 8" id="KW-0812">Transmembrane</keyword>
<feature type="transmembrane region" description="Helical" evidence="8">
    <location>
        <begin position="156"/>
        <end position="176"/>
    </location>
</feature>
<feature type="transmembrane region" description="Helical" evidence="8">
    <location>
        <begin position="7"/>
        <end position="23"/>
    </location>
</feature>
<dbReference type="EMBL" id="JAFJZZ010000011">
    <property type="protein sequence ID" value="MBN7774541.1"/>
    <property type="molecule type" value="Genomic_DNA"/>
</dbReference>
<evidence type="ECO:0000256" key="3">
    <source>
        <dbReference type="ARBA" id="ARBA00022475"/>
    </source>
</evidence>
<feature type="transmembrane region" description="Helical" evidence="8">
    <location>
        <begin position="361"/>
        <end position="381"/>
    </location>
</feature>
<evidence type="ECO:0000256" key="2">
    <source>
        <dbReference type="ARBA" id="ARBA00010323"/>
    </source>
</evidence>
<dbReference type="PANTHER" id="PTHR13285:SF18">
    <property type="entry name" value="PROTEIN-CYSTEINE N-PALMITOYLTRANSFERASE RASP"/>
    <property type="match status" value="1"/>
</dbReference>
<feature type="transmembrane region" description="Helical" evidence="8">
    <location>
        <begin position="416"/>
        <end position="436"/>
    </location>
</feature>
<dbReference type="PIRSF" id="PIRSF500217">
    <property type="entry name" value="AlgI"/>
    <property type="match status" value="1"/>
</dbReference>
<name>A0A939DB12_CLOAM</name>
<keyword evidence="5 8" id="KW-1133">Transmembrane helix</keyword>
<dbReference type="InterPro" id="IPR051085">
    <property type="entry name" value="MB_O-acyltransferase"/>
</dbReference>
<keyword evidence="3 7" id="KW-1003">Cell membrane</keyword>
<feature type="transmembrane region" description="Helical" evidence="8">
    <location>
        <begin position="126"/>
        <end position="144"/>
    </location>
</feature>
<keyword evidence="7" id="KW-0808">Transferase</keyword>
<keyword evidence="7" id="KW-0012">Acyltransferase</keyword>
<evidence type="ECO:0000313" key="9">
    <source>
        <dbReference type="EMBL" id="MBN7774541.1"/>
    </source>
</evidence>
<dbReference type="AlphaFoldDB" id="A0A939DB12"/>
<dbReference type="InterPro" id="IPR004299">
    <property type="entry name" value="MBOAT_fam"/>
</dbReference>
<dbReference type="GO" id="GO:0042121">
    <property type="term" value="P:alginic acid biosynthetic process"/>
    <property type="evidence" value="ECO:0007669"/>
    <property type="project" value="InterPro"/>
</dbReference>
<evidence type="ECO:0000256" key="1">
    <source>
        <dbReference type="ARBA" id="ARBA00004651"/>
    </source>
</evidence>
<proteinExistence type="inferred from homology"/>
<evidence type="ECO:0000256" key="7">
    <source>
        <dbReference type="PIRNR" id="PIRNR016636"/>
    </source>
</evidence>